<keyword evidence="2" id="KW-1185">Reference proteome</keyword>
<evidence type="ECO:0000313" key="1">
    <source>
        <dbReference type="EMBL" id="GAK53888.1"/>
    </source>
</evidence>
<evidence type="ECO:0000313" key="2">
    <source>
        <dbReference type="Proteomes" id="UP000030700"/>
    </source>
</evidence>
<reference evidence="1" key="1">
    <citation type="journal article" date="2015" name="PeerJ">
        <title>First genomic representation of candidate bacterial phylum KSB3 points to enhanced environmental sensing as a trigger of wastewater bulking.</title>
        <authorList>
            <person name="Sekiguchi Y."/>
            <person name="Ohashi A."/>
            <person name="Parks D.H."/>
            <person name="Yamauchi T."/>
            <person name="Tyson G.W."/>
            <person name="Hugenholtz P."/>
        </authorList>
    </citation>
    <scope>NUCLEOTIDE SEQUENCE [LARGE SCALE GENOMIC DNA]</scope>
</reference>
<protein>
    <submittedName>
        <fullName evidence="1">Uncharacterized protein</fullName>
    </submittedName>
</protein>
<dbReference type="AlphaFoldDB" id="A0A081BR57"/>
<proteinExistence type="predicted"/>
<gene>
    <name evidence="1" type="ORF">U14_05163</name>
</gene>
<name>A0A081BR57_9BACT</name>
<sequence length="50" mass="5544">MSIIVNTTVLSNFATVGQLALLQRRFGTLFLSDAVIEETQTGKRHQLDIP</sequence>
<dbReference type="EMBL" id="DF820460">
    <property type="protein sequence ID" value="GAK53888.1"/>
    <property type="molecule type" value="Genomic_DNA"/>
</dbReference>
<dbReference type="Pfam" id="PF11848">
    <property type="entry name" value="DUF3368"/>
    <property type="match status" value="1"/>
</dbReference>
<dbReference type="HOGENOM" id="CLU_3114903_0_0_0"/>
<organism evidence="1">
    <name type="scientific">Candidatus Moduliflexus flocculans</name>
    <dbReference type="NCBI Taxonomy" id="1499966"/>
    <lineage>
        <taxon>Bacteria</taxon>
        <taxon>Candidatus Moduliflexota</taxon>
        <taxon>Candidatus Moduliflexia</taxon>
        <taxon>Candidatus Moduliflexales</taxon>
        <taxon>Candidatus Moduliflexaceae</taxon>
    </lineage>
</organism>
<dbReference type="Proteomes" id="UP000030700">
    <property type="component" value="Unassembled WGS sequence"/>
</dbReference>
<dbReference type="InterPro" id="IPR021799">
    <property type="entry name" value="PIN-like_prokaryotic"/>
</dbReference>
<accession>A0A081BR57</accession>